<dbReference type="Pfam" id="PF02050">
    <property type="entry name" value="FliJ"/>
    <property type="match status" value="1"/>
</dbReference>
<keyword evidence="8" id="KW-0653">Protein transport</keyword>
<gene>
    <name evidence="12" type="ORF">GCM10007875_27480</name>
</gene>
<evidence type="ECO:0000256" key="10">
    <source>
        <dbReference type="ARBA" id="ARBA00023225"/>
    </source>
</evidence>
<evidence type="ECO:0000256" key="3">
    <source>
        <dbReference type="ARBA" id="ARBA00020392"/>
    </source>
</evidence>
<evidence type="ECO:0000256" key="5">
    <source>
        <dbReference type="ARBA" id="ARBA00022475"/>
    </source>
</evidence>
<accession>A0ABQ5YUD5</accession>
<dbReference type="Gene3D" id="1.10.287.1700">
    <property type="match status" value="1"/>
</dbReference>
<evidence type="ECO:0000256" key="6">
    <source>
        <dbReference type="ARBA" id="ARBA00022500"/>
    </source>
</evidence>
<keyword evidence="7" id="KW-1005">Bacterial flagellum biogenesis</keyword>
<evidence type="ECO:0000256" key="2">
    <source>
        <dbReference type="ARBA" id="ARBA00010004"/>
    </source>
</evidence>
<keyword evidence="4" id="KW-0813">Transport</keyword>
<dbReference type="InterPro" id="IPR052570">
    <property type="entry name" value="FliJ"/>
</dbReference>
<dbReference type="PANTHER" id="PTHR38786:SF1">
    <property type="entry name" value="FLAGELLAR FLIJ PROTEIN"/>
    <property type="match status" value="1"/>
</dbReference>
<evidence type="ECO:0000313" key="12">
    <source>
        <dbReference type="EMBL" id="GLR27657.1"/>
    </source>
</evidence>
<dbReference type="Proteomes" id="UP001156664">
    <property type="component" value="Unassembled WGS sequence"/>
</dbReference>
<comment type="subcellular location">
    <subcellularLocation>
        <location evidence="1">Cell membrane</location>
        <topology evidence="1">Peripheral membrane protein</topology>
        <orientation evidence="1">Cytoplasmic side</orientation>
    </subcellularLocation>
</comment>
<evidence type="ECO:0000256" key="9">
    <source>
        <dbReference type="ARBA" id="ARBA00023136"/>
    </source>
</evidence>
<name>A0ABQ5YUD5_9BURK</name>
<evidence type="ECO:0000256" key="1">
    <source>
        <dbReference type="ARBA" id="ARBA00004413"/>
    </source>
</evidence>
<protein>
    <recommendedName>
        <fullName evidence="3">Flagellar FliJ protein</fullName>
    </recommendedName>
</protein>
<keyword evidence="6" id="KW-0145">Chemotaxis</keyword>
<keyword evidence="9" id="KW-0472">Membrane</keyword>
<organism evidence="12 13">
    <name type="scientific">Limnobacter litoralis</name>
    <dbReference type="NCBI Taxonomy" id="481366"/>
    <lineage>
        <taxon>Bacteria</taxon>
        <taxon>Pseudomonadati</taxon>
        <taxon>Pseudomonadota</taxon>
        <taxon>Betaproteobacteria</taxon>
        <taxon>Burkholderiales</taxon>
        <taxon>Burkholderiaceae</taxon>
        <taxon>Limnobacter</taxon>
    </lineage>
</organism>
<dbReference type="PANTHER" id="PTHR38786">
    <property type="entry name" value="FLAGELLAR FLIJ PROTEIN"/>
    <property type="match status" value="1"/>
</dbReference>
<dbReference type="InterPro" id="IPR012823">
    <property type="entry name" value="Flagell_FliJ"/>
</dbReference>
<evidence type="ECO:0000313" key="13">
    <source>
        <dbReference type="Proteomes" id="UP001156664"/>
    </source>
</evidence>
<comment type="caution">
    <text evidence="12">The sequence shown here is derived from an EMBL/GenBank/DDBJ whole genome shotgun (WGS) entry which is preliminary data.</text>
</comment>
<dbReference type="RefSeq" id="WP_284282500.1">
    <property type="nucleotide sequence ID" value="NZ_BSOJ01000032.1"/>
</dbReference>
<reference evidence="13" key="1">
    <citation type="journal article" date="2019" name="Int. J. Syst. Evol. Microbiol.">
        <title>The Global Catalogue of Microorganisms (GCM) 10K type strain sequencing project: providing services to taxonomists for standard genome sequencing and annotation.</title>
        <authorList>
            <consortium name="The Broad Institute Genomics Platform"/>
            <consortium name="The Broad Institute Genome Sequencing Center for Infectious Disease"/>
            <person name="Wu L."/>
            <person name="Ma J."/>
        </authorList>
    </citation>
    <scope>NUCLEOTIDE SEQUENCE [LARGE SCALE GENOMIC DNA]</scope>
    <source>
        <strain evidence="13">NBRC 105857</strain>
    </source>
</reference>
<dbReference type="NCBIfam" id="TIGR02473">
    <property type="entry name" value="flagell_FliJ"/>
    <property type="match status" value="1"/>
</dbReference>
<evidence type="ECO:0000256" key="8">
    <source>
        <dbReference type="ARBA" id="ARBA00022927"/>
    </source>
</evidence>
<proteinExistence type="inferred from homology"/>
<comment type="similarity">
    <text evidence="2">Belongs to the FliJ family.</text>
</comment>
<feature type="coiled-coil region" evidence="11">
    <location>
        <begin position="9"/>
        <end position="43"/>
    </location>
</feature>
<dbReference type="InterPro" id="IPR053716">
    <property type="entry name" value="Flag_assembly_chemotaxis_eff"/>
</dbReference>
<dbReference type="EMBL" id="BSOJ01000032">
    <property type="protein sequence ID" value="GLR27657.1"/>
    <property type="molecule type" value="Genomic_DNA"/>
</dbReference>
<keyword evidence="11" id="KW-0175">Coiled coil</keyword>
<sequence length="149" mass="17066">MSNVLQILVEQAKEKADECAKALANTRQQLAQSQDKLAMLESYRDECQAALLNRSQTGITGMQLQGQLLYNSKIDTALKQQSDEIRFLQTAVEKQLATWQNVLAEQKKYETLLQREAQKKAVIQNKREQKMNDEFAARIYRTQTAGESR</sequence>
<evidence type="ECO:0000256" key="11">
    <source>
        <dbReference type="SAM" id="Coils"/>
    </source>
</evidence>
<keyword evidence="13" id="KW-1185">Reference proteome</keyword>
<keyword evidence="10" id="KW-1006">Bacterial flagellum protein export</keyword>
<keyword evidence="5" id="KW-1003">Cell membrane</keyword>
<evidence type="ECO:0000256" key="7">
    <source>
        <dbReference type="ARBA" id="ARBA00022795"/>
    </source>
</evidence>
<evidence type="ECO:0000256" key="4">
    <source>
        <dbReference type="ARBA" id="ARBA00022448"/>
    </source>
</evidence>